<protein>
    <recommendedName>
        <fullName evidence="9">EF-hand domain-containing protein</fullName>
    </recommendedName>
</protein>
<reference evidence="10" key="1">
    <citation type="submission" date="2021-02" db="EMBL/GenBank/DDBJ databases">
        <authorList>
            <person name="Nowell W R."/>
        </authorList>
    </citation>
    <scope>NUCLEOTIDE SEQUENCE</scope>
</reference>
<dbReference type="Gene3D" id="1.10.238.10">
    <property type="entry name" value="EF-hand"/>
    <property type="match status" value="1"/>
</dbReference>
<dbReference type="PROSITE" id="PS50222">
    <property type="entry name" value="EF_HAND_2"/>
    <property type="match status" value="1"/>
</dbReference>
<keyword evidence="4" id="KW-0999">Mitochondrion inner membrane</keyword>
<keyword evidence="3" id="KW-0677">Repeat</keyword>
<dbReference type="GO" id="GO:0005509">
    <property type="term" value="F:calcium ion binding"/>
    <property type="evidence" value="ECO:0007669"/>
    <property type="project" value="InterPro"/>
</dbReference>
<dbReference type="InterPro" id="IPR018247">
    <property type="entry name" value="EF_Hand_1_Ca_BS"/>
</dbReference>
<dbReference type="AlphaFoldDB" id="A0A814W4B6"/>
<dbReference type="EMBL" id="CAJNOT010001426">
    <property type="protein sequence ID" value="CAF1197450.1"/>
    <property type="molecule type" value="Genomic_DNA"/>
</dbReference>
<evidence type="ECO:0000256" key="2">
    <source>
        <dbReference type="ARBA" id="ARBA00004569"/>
    </source>
</evidence>
<keyword evidence="7" id="KW-0496">Mitochondrion</keyword>
<keyword evidence="5" id="KW-0106">Calcium</keyword>
<dbReference type="GO" id="GO:0036444">
    <property type="term" value="P:calcium import into the mitochondrion"/>
    <property type="evidence" value="ECO:0007669"/>
    <property type="project" value="TreeGrafter"/>
</dbReference>
<evidence type="ECO:0000313" key="10">
    <source>
        <dbReference type="EMBL" id="CAF1197450.1"/>
    </source>
</evidence>
<dbReference type="PANTHER" id="PTHR12294:SF13">
    <property type="entry name" value="MITOCHONDRIAL CALCIUM UPTAKE 3, ISOFORM D"/>
    <property type="match status" value="1"/>
</dbReference>
<dbReference type="PANTHER" id="PTHR12294">
    <property type="entry name" value="EF HAND DOMAIN FAMILY A1,A2-RELATED"/>
    <property type="match status" value="1"/>
</dbReference>
<feature type="non-terminal residue" evidence="10">
    <location>
        <position position="1"/>
    </location>
</feature>
<gene>
    <name evidence="10" type="ORF">ZHD862_LOCUS22654</name>
</gene>
<dbReference type="InterPro" id="IPR039800">
    <property type="entry name" value="MICU1/2/3"/>
</dbReference>
<comment type="caution">
    <text evidence="10">The sequence shown here is derived from an EMBL/GenBank/DDBJ whole genome shotgun (WGS) entry which is preliminary data.</text>
</comment>
<evidence type="ECO:0000256" key="4">
    <source>
        <dbReference type="ARBA" id="ARBA00022792"/>
    </source>
</evidence>
<evidence type="ECO:0000256" key="7">
    <source>
        <dbReference type="ARBA" id="ARBA00023128"/>
    </source>
</evidence>
<organism evidence="10 11">
    <name type="scientific">Rotaria sordida</name>
    <dbReference type="NCBI Taxonomy" id="392033"/>
    <lineage>
        <taxon>Eukaryota</taxon>
        <taxon>Metazoa</taxon>
        <taxon>Spiralia</taxon>
        <taxon>Gnathifera</taxon>
        <taxon>Rotifera</taxon>
        <taxon>Eurotatoria</taxon>
        <taxon>Bdelloidea</taxon>
        <taxon>Philodinida</taxon>
        <taxon>Philodinidae</taxon>
        <taxon>Rotaria</taxon>
    </lineage>
</organism>
<name>A0A814W4B6_9BILA</name>
<proteinExistence type="predicted"/>
<keyword evidence="8" id="KW-0472">Membrane</keyword>
<dbReference type="InterPro" id="IPR011992">
    <property type="entry name" value="EF-hand-dom_pair"/>
</dbReference>
<dbReference type="InterPro" id="IPR002048">
    <property type="entry name" value="EF_hand_dom"/>
</dbReference>
<dbReference type="Proteomes" id="UP000663864">
    <property type="component" value="Unassembled WGS sequence"/>
</dbReference>
<dbReference type="GO" id="GO:0005758">
    <property type="term" value="C:mitochondrial intermembrane space"/>
    <property type="evidence" value="ECO:0007669"/>
    <property type="project" value="UniProtKB-SubCell"/>
</dbReference>
<sequence length="112" mass="13289">FEQFKQFFAFLNNLEEFSVAMRFHQLSNKPISQAEFQRAVKISTGFELESNIIALIFRIFDADADQHLSYDEFMSVMKNRLSRGFQTSDSTEVSISKFDQFKRCFRDRAKEY</sequence>
<evidence type="ECO:0000259" key="9">
    <source>
        <dbReference type="PROSITE" id="PS50222"/>
    </source>
</evidence>
<dbReference type="SUPFAM" id="SSF47473">
    <property type="entry name" value="EF-hand"/>
    <property type="match status" value="1"/>
</dbReference>
<comment type="subcellular location">
    <subcellularLocation>
        <location evidence="1">Mitochondrion inner membrane</location>
    </subcellularLocation>
    <subcellularLocation>
        <location evidence="2">Mitochondrion intermembrane space</location>
    </subcellularLocation>
</comment>
<feature type="domain" description="EF-hand" evidence="9">
    <location>
        <begin position="48"/>
        <end position="83"/>
    </location>
</feature>
<evidence type="ECO:0000256" key="6">
    <source>
        <dbReference type="ARBA" id="ARBA00022946"/>
    </source>
</evidence>
<dbReference type="GO" id="GO:0051560">
    <property type="term" value="P:mitochondrial calcium ion homeostasis"/>
    <property type="evidence" value="ECO:0007669"/>
    <property type="project" value="TreeGrafter"/>
</dbReference>
<evidence type="ECO:0000256" key="8">
    <source>
        <dbReference type="ARBA" id="ARBA00023136"/>
    </source>
</evidence>
<evidence type="ECO:0000256" key="5">
    <source>
        <dbReference type="ARBA" id="ARBA00022837"/>
    </source>
</evidence>
<dbReference type="PROSITE" id="PS00018">
    <property type="entry name" value="EF_HAND_1"/>
    <property type="match status" value="1"/>
</dbReference>
<dbReference type="GO" id="GO:1990246">
    <property type="term" value="C:uniplex complex"/>
    <property type="evidence" value="ECO:0007669"/>
    <property type="project" value="TreeGrafter"/>
</dbReference>
<keyword evidence="6" id="KW-0809">Transit peptide</keyword>
<dbReference type="Pfam" id="PF13499">
    <property type="entry name" value="EF-hand_7"/>
    <property type="match status" value="1"/>
</dbReference>
<evidence type="ECO:0000256" key="3">
    <source>
        <dbReference type="ARBA" id="ARBA00022737"/>
    </source>
</evidence>
<accession>A0A814W4B6</accession>
<evidence type="ECO:0000313" key="11">
    <source>
        <dbReference type="Proteomes" id="UP000663864"/>
    </source>
</evidence>
<evidence type="ECO:0000256" key="1">
    <source>
        <dbReference type="ARBA" id="ARBA00004273"/>
    </source>
</evidence>